<sequence>MAIMAVLSLLSLSPLALMLPFAQRSVQPVTQRAEPTRMMFGGGKGDGGEGGFMDKLKQAQEMFNPEMMKKYTQVGVRVQQLQQELAQTEVECSTKDGGVSVKISGTQVPISIEVSDALCAKGVETVSAELTLAMKQAHARSGKYAQDKMKDVYVELGLAPGMAGQ</sequence>
<evidence type="ECO:0000313" key="4">
    <source>
        <dbReference type="Proteomes" id="UP000037460"/>
    </source>
</evidence>
<proteinExistence type="predicted"/>
<dbReference type="PANTHER" id="PTHR33449">
    <property type="entry name" value="NUCLEOID-ASSOCIATED PROTEIN YBAB"/>
    <property type="match status" value="1"/>
</dbReference>
<dbReference type="Gene3D" id="3.30.1310.10">
    <property type="entry name" value="Nucleoid-associated protein YbaB-like domain"/>
    <property type="match status" value="1"/>
</dbReference>
<accession>A0A0M0JME5</accession>
<dbReference type="SUPFAM" id="SSF82607">
    <property type="entry name" value="YbaB-like"/>
    <property type="match status" value="1"/>
</dbReference>
<evidence type="ECO:0000256" key="2">
    <source>
        <dbReference type="SAM" id="SignalP"/>
    </source>
</evidence>
<feature type="chain" id="PRO_5005601907" evidence="2">
    <location>
        <begin position="19"/>
        <end position="165"/>
    </location>
</feature>
<reference evidence="4" key="1">
    <citation type="journal article" date="2015" name="PLoS Genet.">
        <title>Genome Sequence and Transcriptome Analyses of Chrysochromulina tobin: Metabolic Tools for Enhanced Algal Fitness in the Prominent Order Prymnesiales (Haptophyceae).</title>
        <authorList>
            <person name="Hovde B.T."/>
            <person name="Deodato C.R."/>
            <person name="Hunsperger H.M."/>
            <person name="Ryken S.A."/>
            <person name="Yost W."/>
            <person name="Jha R.K."/>
            <person name="Patterson J."/>
            <person name="Monnat R.J. Jr."/>
            <person name="Barlow S.B."/>
            <person name="Starkenburg S.R."/>
            <person name="Cattolico R.A."/>
        </authorList>
    </citation>
    <scope>NUCLEOTIDE SEQUENCE</scope>
    <source>
        <strain evidence="4">CCMP291</strain>
    </source>
</reference>
<dbReference type="InterPro" id="IPR036894">
    <property type="entry name" value="YbaB-like_sf"/>
</dbReference>
<dbReference type="Pfam" id="PF02575">
    <property type="entry name" value="YbaB_DNA_bd"/>
    <property type="match status" value="1"/>
</dbReference>
<keyword evidence="1 3" id="KW-0238">DNA-binding</keyword>
<organism evidence="3 4">
    <name type="scientific">Chrysochromulina tobinii</name>
    <dbReference type="NCBI Taxonomy" id="1460289"/>
    <lineage>
        <taxon>Eukaryota</taxon>
        <taxon>Haptista</taxon>
        <taxon>Haptophyta</taxon>
        <taxon>Prymnesiophyceae</taxon>
        <taxon>Prymnesiales</taxon>
        <taxon>Chrysochromulinaceae</taxon>
        <taxon>Chrysochromulina</taxon>
    </lineage>
</organism>
<dbReference type="EMBL" id="JWZX01002688">
    <property type="protein sequence ID" value="KOO27665.1"/>
    <property type="molecule type" value="Genomic_DNA"/>
</dbReference>
<keyword evidence="2" id="KW-0732">Signal</keyword>
<dbReference type="AlphaFoldDB" id="A0A0M0JME5"/>
<dbReference type="OrthoDB" id="2020094at2759"/>
<gene>
    <name evidence="3" type="ORF">Ctob_012728</name>
</gene>
<dbReference type="GO" id="GO:0003677">
    <property type="term" value="F:DNA binding"/>
    <property type="evidence" value="ECO:0007669"/>
    <property type="project" value="UniProtKB-KW"/>
</dbReference>
<dbReference type="PANTHER" id="PTHR33449:SF1">
    <property type="entry name" value="NUCLEOID-ASSOCIATED PROTEIN YBAB"/>
    <property type="match status" value="1"/>
</dbReference>
<evidence type="ECO:0000256" key="1">
    <source>
        <dbReference type="ARBA" id="ARBA00023125"/>
    </source>
</evidence>
<dbReference type="InterPro" id="IPR004401">
    <property type="entry name" value="YbaB/EbfC"/>
</dbReference>
<evidence type="ECO:0000313" key="3">
    <source>
        <dbReference type="EMBL" id="KOO27665.1"/>
    </source>
</evidence>
<name>A0A0M0JME5_9EUKA</name>
<keyword evidence="4" id="KW-1185">Reference proteome</keyword>
<protein>
    <submittedName>
        <fullName evidence="3">DNA-binding family</fullName>
    </submittedName>
</protein>
<feature type="signal peptide" evidence="2">
    <location>
        <begin position="1"/>
        <end position="18"/>
    </location>
</feature>
<comment type="caution">
    <text evidence="3">The sequence shown here is derived from an EMBL/GenBank/DDBJ whole genome shotgun (WGS) entry which is preliminary data.</text>
</comment>
<dbReference type="Proteomes" id="UP000037460">
    <property type="component" value="Unassembled WGS sequence"/>
</dbReference>